<keyword evidence="11" id="KW-0675">Receptor</keyword>
<dbReference type="InterPro" id="IPR023415">
    <property type="entry name" value="LDLR_class-A_CS"/>
</dbReference>
<keyword evidence="3" id="KW-0254">Endocytosis</keyword>
<feature type="disulfide bond" evidence="13">
    <location>
        <begin position="790"/>
        <end position="808"/>
    </location>
</feature>
<accession>A0A8S4FXL8</accession>
<keyword evidence="8" id="KW-1133">Transmembrane helix</keyword>
<dbReference type="GO" id="GO:0005886">
    <property type="term" value="C:plasma membrane"/>
    <property type="evidence" value="ECO:0007669"/>
    <property type="project" value="TreeGrafter"/>
</dbReference>
<reference evidence="16" key="1">
    <citation type="submission" date="2020-11" db="EMBL/GenBank/DDBJ databases">
        <authorList>
            <person name="Whiteford S."/>
        </authorList>
    </citation>
    <scope>NUCLEOTIDE SEQUENCE</scope>
</reference>
<dbReference type="InterPro" id="IPR051221">
    <property type="entry name" value="LDLR-related"/>
</dbReference>
<dbReference type="PANTHER" id="PTHR22722">
    <property type="entry name" value="LOW-DENSITY LIPOPROTEIN RECEPTOR-RELATED PROTEIN 2-RELATED"/>
    <property type="match status" value="1"/>
</dbReference>
<dbReference type="Gene3D" id="4.10.400.10">
    <property type="entry name" value="Low-density Lipoprotein Receptor"/>
    <property type="match status" value="5"/>
</dbReference>
<dbReference type="PROSITE" id="PS01209">
    <property type="entry name" value="LDLRA_1"/>
    <property type="match status" value="1"/>
</dbReference>
<dbReference type="SUPFAM" id="SSF57196">
    <property type="entry name" value="EGF/Laminin"/>
    <property type="match status" value="1"/>
</dbReference>
<keyword evidence="2" id="KW-0245">EGF-like domain</keyword>
<keyword evidence="5" id="KW-0732">Signal</keyword>
<evidence type="ECO:0000313" key="17">
    <source>
        <dbReference type="Proteomes" id="UP000653454"/>
    </source>
</evidence>
<dbReference type="CDD" id="cd00112">
    <property type="entry name" value="LDLa"/>
    <property type="match status" value="5"/>
</dbReference>
<evidence type="ECO:0000256" key="3">
    <source>
        <dbReference type="ARBA" id="ARBA00022583"/>
    </source>
</evidence>
<keyword evidence="6" id="KW-0677">Repeat</keyword>
<dbReference type="PROSITE" id="PS50068">
    <property type="entry name" value="LDLRA_2"/>
    <property type="match status" value="5"/>
</dbReference>
<keyword evidence="9" id="KW-0472">Membrane</keyword>
<proteinExistence type="predicted"/>
<dbReference type="SUPFAM" id="SSF63825">
    <property type="entry name" value="YWTD domain"/>
    <property type="match status" value="3"/>
</dbReference>
<dbReference type="InterPro" id="IPR011042">
    <property type="entry name" value="6-blade_b-propeller_TolB-like"/>
</dbReference>
<feature type="disulfide bond" evidence="13">
    <location>
        <begin position="927"/>
        <end position="942"/>
    </location>
</feature>
<feature type="domain" description="EGF-like" evidence="15">
    <location>
        <begin position="737"/>
        <end position="776"/>
    </location>
</feature>
<dbReference type="InterPro" id="IPR000742">
    <property type="entry name" value="EGF"/>
</dbReference>
<keyword evidence="4" id="KW-0812">Transmembrane</keyword>
<keyword evidence="7" id="KW-0106">Calcium</keyword>
<evidence type="ECO:0000256" key="12">
    <source>
        <dbReference type="ARBA" id="ARBA00023180"/>
    </source>
</evidence>
<comment type="caution">
    <text evidence="16">The sequence shown here is derived from an EMBL/GenBank/DDBJ whole genome shotgun (WGS) entry which is preliminary data.</text>
</comment>
<evidence type="ECO:0000256" key="2">
    <source>
        <dbReference type="ARBA" id="ARBA00022536"/>
    </source>
</evidence>
<dbReference type="InterPro" id="IPR036055">
    <property type="entry name" value="LDL_receptor-like_sf"/>
</dbReference>
<sequence length="1030" mass="109250">MSPGLTVDLDSSRLYWVNAASATVQYLDLDTNQVHTVPLPPGARPSTLAVYSGRVYWADDAGLRACALDQCRDTELLLNNTESITSLLVFDASTQNVTRYGRGACAARGVPCPQLCLPAGARAVCRCATGYEAKGDQCVPTDNIVVYSLGWEILGARLSGARPGEPALPPVAPLSMADTIDYLADGAWLYWADSEAGEIWRARRDGTARAAVVTSPPQASAADTLAGVAIDWVSRNMYWADLRGGAVACARADGSHAYVLLDTADIPVTKLAVDPYSGWLFLAGARVIRRARLDGTGVELLHNGTGVTDLALDIENQHVYWSVSGGSEGGAVWRMRYSGAGAAPLLQGAPLRHPQALAAHQHQLYWLDTNLNGGSVLAAPLSNLSDYRVLRDHQGASLKDLLIWSSASQAIPPSSVNPCGVNNGGCSDLCLFNGTHGNCKCPHGDLAPDGKNCTSFSMFLMYSRVTRLESAHLDPAQRLGAPYPPIQDKELMRNAIGLAYDYNSSRVFYSDIQRGSINVVHFDGTDHRVLLPKVGAVEGVVFEPTSESLYWTSASAPAVRRVHVPEVEAAPESARTALIRTVVRLPDGDRPRGIDVDPCDNRVYWSNWNTSRPSLQRAYSNGYRLQTIVSTHILMPNGLALDHHAKHLYWADARLDKIEQCHYDGSHRRIITQTGTSHPFAVTAYRGTVYWTEWVSGAVWARGAGGAAVLAWGAPAAAARPMGLRAIVPNTHCSPNPCAVLNGGCSQICSLDAGAGRPTCACHPGQALSPDGHSCRPPAAPPCPPSHFACSEGGCIPEELVCDNIPHCSEDSDASDEDLYYCTSRSCAAGLAQCGAGGRCVAAAARCDGRADCDDASDEADCDCDNAQFKCASTGACVELAGRCDGVPQCDDGSDELDCPASTCATLGPSAIACESPPACYLPAWRCDNHTDCPDGSDEAHCALEWSDISSDEWSVESDTSDEAPACSSEQFQCGATPAGGGNASATSNASSLGVECIPASWRCDGRVDCSDGSDEAEHCASEFTLFIVL</sequence>
<dbReference type="InterPro" id="IPR002172">
    <property type="entry name" value="LDrepeatLR_classA_rpt"/>
</dbReference>
<keyword evidence="12" id="KW-0325">Glycoprotein</keyword>
<dbReference type="PANTHER" id="PTHR22722:SF5">
    <property type="entry name" value="LOW-DENSITY LIPOPROTEIN RECEPTOR-RELATED PROTEIN 1B"/>
    <property type="match status" value="1"/>
</dbReference>
<evidence type="ECO:0000259" key="15">
    <source>
        <dbReference type="SMART" id="SM00181"/>
    </source>
</evidence>
<dbReference type="SUPFAM" id="SSF57424">
    <property type="entry name" value="LDL receptor-like module"/>
    <property type="match status" value="5"/>
</dbReference>
<feature type="domain" description="EGF-like" evidence="15">
    <location>
        <begin position="418"/>
        <end position="454"/>
    </location>
</feature>
<feature type="disulfide bond" evidence="13">
    <location>
        <begin position="847"/>
        <end position="862"/>
    </location>
</feature>
<dbReference type="Pfam" id="PF14670">
    <property type="entry name" value="FXa_inhibition"/>
    <property type="match status" value="1"/>
</dbReference>
<feature type="repeat" description="LDL-receptor class B" evidence="14">
    <location>
        <begin position="601"/>
        <end position="645"/>
    </location>
</feature>
<dbReference type="AlphaFoldDB" id="A0A8S4FXL8"/>
<evidence type="ECO:0000256" key="6">
    <source>
        <dbReference type="ARBA" id="ARBA00022737"/>
    </source>
</evidence>
<dbReference type="GO" id="GO:0005041">
    <property type="term" value="F:low-density lipoprotein particle receptor activity"/>
    <property type="evidence" value="ECO:0007669"/>
    <property type="project" value="TreeGrafter"/>
</dbReference>
<dbReference type="PROSITE" id="PS51120">
    <property type="entry name" value="LDLRB"/>
    <property type="match status" value="2"/>
</dbReference>
<protein>
    <submittedName>
        <fullName evidence="16">(diamondback moth) hypothetical protein</fullName>
    </submittedName>
</protein>
<comment type="subcellular location">
    <subcellularLocation>
        <location evidence="1">Membrane</location>
        <topology evidence="1">Single-pass membrane protein</topology>
    </subcellularLocation>
</comment>
<dbReference type="Pfam" id="PF00057">
    <property type="entry name" value="Ldl_recept_a"/>
    <property type="match status" value="5"/>
</dbReference>
<dbReference type="SMART" id="SM00192">
    <property type="entry name" value="LDLa"/>
    <property type="match status" value="5"/>
</dbReference>
<dbReference type="EMBL" id="CAJHNJ030000044">
    <property type="protein sequence ID" value="CAG9131329.1"/>
    <property type="molecule type" value="Genomic_DNA"/>
</dbReference>
<evidence type="ECO:0000256" key="9">
    <source>
        <dbReference type="ARBA" id="ARBA00023136"/>
    </source>
</evidence>
<dbReference type="InterPro" id="IPR000033">
    <property type="entry name" value="LDLR_classB_rpt"/>
</dbReference>
<dbReference type="FunFam" id="2.120.10.30:FF:000241">
    <property type="entry name" value="Low-density lipoprotein receptor-related protein 6"/>
    <property type="match status" value="1"/>
</dbReference>
<dbReference type="SMART" id="SM00181">
    <property type="entry name" value="EGF"/>
    <property type="match status" value="3"/>
</dbReference>
<feature type="repeat" description="LDL-receptor class B" evidence="14">
    <location>
        <begin position="646"/>
        <end position="688"/>
    </location>
</feature>
<dbReference type="Gene3D" id="2.120.10.30">
    <property type="entry name" value="TolB, C-terminal domain"/>
    <property type="match status" value="3"/>
</dbReference>
<dbReference type="GO" id="GO:0006897">
    <property type="term" value="P:endocytosis"/>
    <property type="evidence" value="ECO:0007669"/>
    <property type="project" value="UniProtKB-KW"/>
</dbReference>
<evidence type="ECO:0000313" key="16">
    <source>
        <dbReference type="EMBL" id="CAG9131329.1"/>
    </source>
</evidence>
<keyword evidence="10 13" id="KW-1015">Disulfide bond</keyword>
<organism evidence="16 17">
    <name type="scientific">Plutella xylostella</name>
    <name type="common">Diamondback moth</name>
    <name type="synonym">Plutella maculipennis</name>
    <dbReference type="NCBI Taxonomy" id="51655"/>
    <lineage>
        <taxon>Eukaryota</taxon>
        <taxon>Metazoa</taxon>
        <taxon>Ecdysozoa</taxon>
        <taxon>Arthropoda</taxon>
        <taxon>Hexapoda</taxon>
        <taxon>Insecta</taxon>
        <taxon>Pterygota</taxon>
        <taxon>Neoptera</taxon>
        <taxon>Endopterygota</taxon>
        <taxon>Lepidoptera</taxon>
        <taxon>Glossata</taxon>
        <taxon>Ditrysia</taxon>
        <taxon>Yponomeutoidea</taxon>
        <taxon>Plutellidae</taxon>
        <taxon>Plutella</taxon>
    </lineage>
</organism>
<dbReference type="Pfam" id="PF00058">
    <property type="entry name" value="Ldl_recept_b"/>
    <property type="match status" value="1"/>
</dbReference>
<dbReference type="GO" id="GO:0043235">
    <property type="term" value="C:receptor complex"/>
    <property type="evidence" value="ECO:0007669"/>
    <property type="project" value="TreeGrafter"/>
</dbReference>
<dbReference type="PRINTS" id="PR00261">
    <property type="entry name" value="LDLRECEPTOR"/>
</dbReference>
<evidence type="ECO:0000256" key="14">
    <source>
        <dbReference type="PROSITE-ProRule" id="PRU00461"/>
    </source>
</evidence>
<name>A0A8S4FXL8_PLUXY</name>
<evidence type="ECO:0000256" key="8">
    <source>
        <dbReference type="ARBA" id="ARBA00022989"/>
    </source>
</evidence>
<feature type="disulfide bond" evidence="13">
    <location>
        <begin position="783"/>
        <end position="795"/>
    </location>
</feature>
<evidence type="ECO:0000256" key="1">
    <source>
        <dbReference type="ARBA" id="ARBA00004167"/>
    </source>
</evidence>
<evidence type="ECO:0000256" key="13">
    <source>
        <dbReference type="PROSITE-ProRule" id="PRU00124"/>
    </source>
</evidence>
<evidence type="ECO:0000256" key="4">
    <source>
        <dbReference type="ARBA" id="ARBA00022692"/>
    </source>
</evidence>
<comment type="caution">
    <text evidence="13">Lacks conserved residue(s) required for the propagation of feature annotation.</text>
</comment>
<feature type="disulfide bond" evidence="13">
    <location>
        <begin position="884"/>
        <end position="899"/>
    </location>
</feature>
<dbReference type="Proteomes" id="UP000653454">
    <property type="component" value="Unassembled WGS sequence"/>
</dbReference>
<feature type="domain" description="EGF-like" evidence="15">
    <location>
        <begin position="104"/>
        <end position="139"/>
    </location>
</feature>
<evidence type="ECO:0000256" key="10">
    <source>
        <dbReference type="ARBA" id="ARBA00023157"/>
    </source>
</evidence>
<evidence type="ECO:0000256" key="5">
    <source>
        <dbReference type="ARBA" id="ARBA00022729"/>
    </source>
</evidence>
<dbReference type="SMART" id="SM00135">
    <property type="entry name" value="LY"/>
    <property type="match status" value="9"/>
</dbReference>
<keyword evidence="17" id="KW-1185">Reference proteome</keyword>
<gene>
    <name evidence="16" type="ORF">PLXY2_LOCUS10212</name>
</gene>
<evidence type="ECO:0000256" key="11">
    <source>
        <dbReference type="ARBA" id="ARBA00023170"/>
    </source>
</evidence>
<evidence type="ECO:0000256" key="7">
    <source>
        <dbReference type="ARBA" id="ARBA00022837"/>
    </source>
</evidence>